<dbReference type="GO" id="GO:0006353">
    <property type="term" value="P:DNA-templated transcription termination"/>
    <property type="evidence" value="ECO:0007669"/>
    <property type="project" value="InterPro"/>
</dbReference>
<dbReference type="GO" id="GO:0003723">
    <property type="term" value="F:RNA binding"/>
    <property type="evidence" value="ECO:0007669"/>
    <property type="project" value="UniProtKB-KW"/>
</dbReference>
<dbReference type="PANTHER" id="PTHR11078:SF3">
    <property type="entry name" value="ANTITERMINATION NUSB DOMAIN-CONTAINING PROTEIN"/>
    <property type="match status" value="1"/>
</dbReference>
<evidence type="ECO:0000256" key="1">
    <source>
        <dbReference type="ARBA" id="ARBA00005952"/>
    </source>
</evidence>
<dbReference type="InterPro" id="IPR006027">
    <property type="entry name" value="NusB_RsmB_TIM44"/>
</dbReference>
<dbReference type="InterPro" id="IPR035926">
    <property type="entry name" value="NusB-like_sf"/>
</dbReference>
<comment type="similarity">
    <text evidence="1">Belongs to the NusB family.</text>
</comment>
<dbReference type="STRING" id="742817.HMPREF9449_00998"/>
<dbReference type="RefSeq" id="WP_009136146.1">
    <property type="nucleotide sequence ID" value="NZ_JH594596.1"/>
</dbReference>
<dbReference type="InterPro" id="IPR011605">
    <property type="entry name" value="NusB_fam"/>
</dbReference>
<dbReference type="GO" id="GO:0005829">
    <property type="term" value="C:cytosol"/>
    <property type="evidence" value="ECO:0007669"/>
    <property type="project" value="TreeGrafter"/>
</dbReference>
<keyword evidence="5" id="KW-0804">Transcription</keyword>
<gene>
    <name evidence="7" type="ORF">HMPREF9449_00998</name>
</gene>
<dbReference type="GeneID" id="98068590"/>
<keyword evidence="3" id="KW-0694">RNA-binding</keyword>
<keyword evidence="4" id="KW-0805">Transcription regulation</keyword>
<name>H1DFG2_9BACT</name>
<proteinExistence type="inferred from homology"/>
<accession>H1DFG2</accession>
<evidence type="ECO:0000313" key="7">
    <source>
        <dbReference type="EMBL" id="EHP48955.1"/>
    </source>
</evidence>
<dbReference type="AlphaFoldDB" id="H1DFG2"/>
<dbReference type="Gene3D" id="1.10.940.10">
    <property type="entry name" value="NusB-like"/>
    <property type="match status" value="1"/>
</dbReference>
<dbReference type="Pfam" id="PF01029">
    <property type="entry name" value="NusB"/>
    <property type="match status" value="1"/>
</dbReference>
<comment type="caution">
    <text evidence="7">The sequence shown here is derived from an EMBL/GenBank/DDBJ whole genome shotgun (WGS) entry which is preliminary data.</text>
</comment>
<evidence type="ECO:0000259" key="6">
    <source>
        <dbReference type="Pfam" id="PF01029"/>
    </source>
</evidence>
<evidence type="ECO:0000256" key="5">
    <source>
        <dbReference type="ARBA" id="ARBA00023163"/>
    </source>
</evidence>
<evidence type="ECO:0000256" key="2">
    <source>
        <dbReference type="ARBA" id="ARBA00022814"/>
    </source>
</evidence>
<dbReference type="PATRIC" id="fig|742817.3.peg.1057"/>
<keyword evidence="8" id="KW-1185">Reference proteome</keyword>
<evidence type="ECO:0000256" key="4">
    <source>
        <dbReference type="ARBA" id="ARBA00023015"/>
    </source>
</evidence>
<dbReference type="HOGENOM" id="CLU_058797_0_0_10"/>
<dbReference type="NCBIfam" id="TIGR01951">
    <property type="entry name" value="nusB"/>
    <property type="match status" value="1"/>
</dbReference>
<reference evidence="7 8" key="1">
    <citation type="submission" date="2012-01" db="EMBL/GenBank/DDBJ databases">
        <title>The Genome Sequence of Odoribacter laneus YIT 12061.</title>
        <authorList>
            <consortium name="The Broad Institute Genome Sequencing Platform"/>
            <person name="Earl A."/>
            <person name="Ward D."/>
            <person name="Feldgarden M."/>
            <person name="Gevers D."/>
            <person name="Morotomi M."/>
            <person name="Young S.K."/>
            <person name="Zeng Q."/>
            <person name="Gargeya S."/>
            <person name="Fitzgerald M."/>
            <person name="Haas B."/>
            <person name="Abouelleil A."/>
            <person name="Alvarado L."/>
            <person name="Arachchi H.M."/>
            <person name="Berlin A."/>
            <person name="Chapman S.B."/>
            <person name="Gearin G."/>
            <person name="Goldberg J."/>
            <person name="Griggs A."/>
            <person name="Gujja S."/>
            <person name="Hansen M."/>
            <person name="Heiman D."/>
            <person name="Howarth C."/>
            <person name="Larimer J."/>
            <person name="Lui A."/>
            <person name="MacDonald P.J.P."/>
            <person name="McCowen C."/>
            <person name="Montmayeur A."/>
            <person name="Murphy C."/>
            <person name="Neiman D."/>
            <person name="Pearson M."/>
            <person name="Priest M."/>
            <person name="Roberts A."/>
            <person name="Saif S."/>
            <person name="Shea T."/>
            <person name="Sisk P."/>
            <person name="Stolte C."/>
            <person name="Sykes S."/>
            <person name="Wortman J."/>
            <person name="Nusbaum C."/>
            <person name="Birren B."/>
        </authorList>
    </citation>
    <scope>NUCLEOTIDE SEQUENCE [LARGE SCALE GENOMIC DNA]</scope>
    <source>
        <strain evidence="7 8">YIT 12061</strain>
    </source>
</reference>
<dbReference type="Proteomes" id="UP000004892">
    <property type="component" value="Unassembled WGS sequence"/>
</dbReference>
<dbReference type="PANTHER" id="PTHR11078">
    <property type="entry name" value="N UTILIZATION SUBSTANCE PROTEIN B-RELATED"/>
    <property type="match status" value="1"/>
</dbReference>
<keyword evidence="2" id="KW-0889">Transcription antitermination</keyword>
<dbReference type="SUPFAM" id="SSF48013">
    <property type="entry name" value="NusB-like"/>
    <property type="match status" value="1"/>
</dbReference>
<feature type="domain" description="NusB/RsmB/TIM44" evidence="6">
    <location>
        <begin position="191"/>
        <end position="297"/>
    </location>
</feature>
<evidence type="ECO:0000256" key="3">
    <source>
        <dbReference type="ARBA" id="ARBA00022884"/>
    </source>
</evidence>
<dbReference type="GO" id="GO:0031564">
    <property type="term" value="P:transcription antitermination"/>
    <property type="evidence" value="ECO:0007669"/>
    <property type="project" value="UniProtKB-KW"/>
</dbReference>
<dbReference type="EMBL" id="ADMC01000015">
    <property type="protein sequence ID" value="EHP48955.1"/>
    <property type="molecule type" value="Genomic_DNA"/>
</dbReference>
<evidence type="ECO:0000313" key="8">
    <source>
        <dbReference type="Proteomes" id="UP000004892"/>
    </source>
</evidence>
<dbReference type="eggNOG" id="COG0781">
    <property type="taxonomic scope" value="Bacteria"/>
</dbReference>
<sequence>MTSRRLIRIKVLQLLYAYSKKEGVSQAETERDLLKSIEKSTDLYYQILLLLTELRHKAFLKIDAAKNKHFTTEADLHPNTRFIDNPVFSMLSGNRKFKSYLLNHPISWNDNLELIQFLYQRIMEHPIYKEYMDRKEVNFEDHKRFILDIFTEIITQNDIFFQTLEDINIYWNDDFELVLGVVYKTLKNLKEGNTEEDNIFYAIYNEAEDLDFAKTLLRKTILEQDENIKIIDKYILNWEIERISDMDKLIMSLALSELKHFPAIPIKVTLDEYIEITKAYSSPKSGSFVNGVLDKAVDQLKENQQIRKTGRGLME</sequence>
<organism evidence="7 8">
    <name type="scientific">Odoribacter laneus YIT 12061</name>
    <dbReference type="NCBI Taxonomy" id="742817"/>
    <lineage>
        <taxon>Bacteria</taxon>
        <taxon>Pseudomonadati</taxon>
        <taxon>Bacteroidota</taxon>
        <taxon>Bacteroidia</taxon>
        <taxon>Bacteroidales</taxon>
        <taxon>Odoribacteraceae</taxon>
        <taxon>Odoribacter</taxon>
    </lineage>
</organism>
<protein>
    <submittedName>
        <fullName evidence="7">Transcription antitermination factor NusB</fullName>
    </submittedName>
</protein>